<keyword evidence="1" id="KW-0812">Transmembrane</keyword>
<evidence type="ECO:0000256" key="1">
    <source>
        <dbReference type="SAM" id="Phobius"/>
    </source>
</evidence>
<dbReference type="RefSeq" id="WP_243491359.1">
    <property type="nucleotide sequence ID" value="NZ_CP063361.1"/>
</dbReference>
<evidence type="ECO:0008006" key="4">
    <source>
        <dbReference type="Google" id="ProtNLM"/>
    </source>
</evidence>
<reference evidence="2 3" key="1">
    <citation type="submission" date="2020-10" db="EMBL/GenBank/DDBJ databases">
        <title>Genome analysis of Massilia species.</title>
        <authorList>
            <person name="Jung D.-H."/>
        </authorList>
    </citation>
    <scope>NUCLEOTIDE SEQUENCE [LARGE SCALE GENOMIC DNA]</scope>
    <source>
        <strain evidence="3">sipir</strain>
    </source>
</reference>
<keyword evidence="3" id="KW-1185">Reference proteome</keyword>
<keyword evidence="1" id="KW-0472">Membrane</keyword>
<dbReference type="EMBL" id="CP063361">
    <property type="protein sequence ID" value="UOD30107.1"/>
    <property type="molecule type" value="Genomic_DNA"/>
</dbReference>
<feature type="transmembrane region" description="Helical" evidence="1">
    <location>
        <begin position="7"/>
        <end position="29"/>
    </location>
</feature>
<keyword evidence="1" id="KW-1133">Transmembrane helix</keyword>
<gene>
    <name evidence="2" type="ORF">INH39_32995</name>
</gene>
<evidence type="ECO:0000313" key="2">
    <source>
        <dbReference type="EMBL" id="UOD30107.1"/>
    </source>
</evidence>
<feature type="transmembrane region" description="Helical" evidence="1">
    <location>
        <begin position="35"/>
        <end position="53"/>
    </location>
</feature>
<protein>
    <recommendedName>
        <fullName evidence="4">DUF4175 domain-containing protein</fullName>
    </recommendedName>
</protein>
<accession>A0ABY4A5S4</accession>
<sequence>MKAPFLTLWGWPIVFGVLTCIGLIAALLGDGLWDVVSAVTLGAPVLACGWYSLKR</sequence>
<proteinExistence type="predicted"/>
<evidence type="ECO:0000313" key="3">
    <source>
        <dbReference type="Proteomes" id="UP000831532"/>
    </source>
</evidence>
<name>A0ABY4A5S4_9BURK</name>
<organism evidence="2 3">
    <name type="scientific">Massilia violaceinigra</name>
    <dbReference type="NCBI Taxonomy" id="2045208"/>
    <lineage>
        <taxon>Bacteria</taxon>
        <taxon>Pseudomonadati</taxon>
        <taxon>Pseudomonadota</taxon>
        <taxon>Betaproteobacteria</taxon>
        <taxon>Burkholderiales</taxon>
        <taxon>Oxalobacteraceae</taxon>
        <taxon>Telluria group</taxon>
        <taxon>Massilia</taxon>
    </lineage>
</organism>
<dbReference type="Proteomes" id="UP000831532">
    <property type="component" value="Chromosome"/>
</dbReference>